<feature type="transmembrane region" description="Helical" evidence="5">
    <location>
        <begin position="96"/>
        <end position="119"/>
    </location>
</feature>
<keyword evidence="6" id="KW-0378">Hydrolase</keyword>
<keyword evidence="4 5" id="KW-0472">Membrane</keyword>
<proteinExistence type="predicted"/>
<feature type="transmembrane region" description="Helical" evidence="5">
    <location>
        <begin position="64"/>
        <end position="84"/>
    </location>
</feature>
<dbReference type="PANTHER" id="PTHR43019:SF23">
    <property type="entry name" value="PROTEASE DO-LIKE 5, CHLOROPLASTIC"/>
    <property type="match status" value="1"/>
</dbReference>
<evidence type="ECO:0000313" key="7">
    <source>
        <dbReference type="Proteomes" id="UP000592181"/>
    </source>
</evidence>
<keyword evidence="7" id="KW-1185">Reference proteome</keyword>
<evidence type="ECO:0000256" key="4">
    <source>
        <dbReference type="ARBA" id="ARBA00023136"/>
    </source>
</evidence>
<dbReference type="Proteomes" id="UP000592181">
    <property type="component" value="Unassembled WGS sequence"/>
</dbReference>
<reference evidence="6 7" key="1">
    <citation type="submission" date="2020-07" db="EMBL/GenBank/DDBJ databases">
        <title>Sequencing the genomes of 1000 actinobacteria strains.</title>
        <authorList>
            <person name="Klenk H.-P."/>
        </authorList>
    </citation>
    <scope>NUCLEOTIDE SEQUENCE [LARGE SCALE GENOMIC DNA]</scope>
    <source>
        <strain evidence="6 7">DSM 24723</strain>
    </source>
</reference>
<protein>
    <submittedName>
        <fullName evidence="6">S1-C subfamily serine protease</fullName>
    </submittedName>
</protein>
<dbReference type="EMBL" id="JACBZX010000001">
    <property type="protein sequence ID" value="NYG38005.1"/>
    <property type="molecule type" value="Genomic_DNA"/>
</dbReference>
<dbReference type="GO" id="GO:0004252">
    <property type="term" value="F:serine-type endopeptidase activity"/>
    <property type="evidence" value="ECO:0007669"/>
    <property type="project" value="InterPro"/>
</dbReference>
<dbReference type="SUPFAM" id="SSF50494">
    <property type="entry name" value="Trypsin-like serine proteases"/>
    <property type="match status" value="1"/>
</dbReference>
<dbReference type="PANTHER" id="PTHR43019">
    <property type="entry name" value="SERINE ENDOPROTEASE DEGS"/>
    <property type="match status" value="1"/>
</dbReference>
<gene>
    <name evidence="6" type="ORF">BJY28_002474</name>
</gene>
<dbReference type="GO" id="GO:0009403">
    <property type="term" value="P:toxin biosynthetic process"/>
    <property type="evidence" value="ECO:0007669"/>
    <property type="project" value="InterPro"/>
</dbReference>
<evidence type="ECO:0000256" key="1">
    <source>
        <dbReference type="ARBA" id="ARBA00004141"/>
    </source>
</evidence>
<dbReference type="InterPro" id="IPR047680">
    <property type="entry name" value="MarP-like"/>
</dbReference>
<keyword evidence="6" id="KW-0645">Protease</keyword>
<keyword evidence="3 5" id="KW-1133">Transmembrane helix</keyword>
<dbReference type="RefSeq" id="WP_179463267.1">
    <property type="nucleotide sequence ID" value="NZ_JACBZX010000001.1"/>
</dbReference>
<name>A0A852XHI6_9MICO</name>
<dbReference type="AlphaFoldDB" id="A0A852XHI6"/>
<comment type="caution">
    <text evidence="6">The sequence shown here is derived from an EMBL/GenBank/DDBJ whole genome shotgun (WGS) entry which is preliminary data.</text>
</comment>
<dbReference type="PRINTS" id="PR00834">
    <property type="entry name" value="PROTEASES2C"/>
</dbReference>
<dbReference type="InterPro" id="IPR001940">
    <property type="entry name" value="Peptidase_S1C"/>
</dbReference>
<dbReference type="GO" id="GO:0006508">
    <property type="term" value="P:proteolysis"/>
    <property type="evidence" value="ECO:0007669"/>
    <property type="project" value="UniProtKB-KW"/>
</dbReference>
<sequence length="391" mass="39177">METYVLLDIIVGLTLLWALVAGASRGFGRTIGGLAGAVAGLAAAVVAAPWIAEWLADSAWRVPVIVGAAVVLVGVLAGVGATLGQHLRAGLIKMKLRWVDTIGGAVASVGVAVLAWMLVGSTVASVGNPTVTEAVQRSRAMHALAEATPTSLQDGVLLTRLLEGGEPWLAEVVGGPTTRPSIPDVDVDTAAVQESIGSVVKVSGTAQECQTGVSGSGVVVAPDRVITNAHVIAGIDDPSVRAPGELPVGGEVVYVDEHNDLAVIATSGLDAPALRISRAVETGDEAVVAGYPRGGPLTLEPAEMVSERRTVVTTDGGTGNRSVLTLATEVDHGNSGGPVLDTDGDVAGIIFASSAAVEDVGYAVPISVVEPVAAQAASLTAPVPTGSCEAA</sequence>
<comment type="subcellular location">
    <subcellularLocation>
        <location evidence="1">Membrane</location>
        <topology evidence="1">Multi-pass membrane protein</topology>
    </subcellularLocation>
</comment>
<dbReference type="Pfam" id="PF02674">
    <property type="entry name" value="Colicin_V"/>
    <property type="match status" value="1"/>
</dbReference>
<feature type="transmembrane region" description="Helical" evidence="5">
    <location>
        <begin position="6"/>
        <end position="24"/>
    </location>
</feature>
<dbReference type="Pfam" id="PF13365">
    <property type="entry name" value="Trypsin_2"/>
    <property type="match status" value="1"/>
</dbReference>
<evidence type="ECO:0000256" key="2">
    <source>
        <dbReference type="ARBA" id="ARBA00022692"/>
    </source>
</evidence>
<organism evidence="6 7">
    <name type="scientific">Janibacter alkaliphilus</name>
    <dbReference type="NCBI Taxonomy" id="1069963"/>
    <lineage>
        <taxon>Bacteria</taxon>
        <taxon>Bacillati</taxon>
        <taxon>Actinomycetota</taxon>
        <taxon>Actinomycetes</taxon>
        <taxon>Micrococcales</taxon>
        <taxon>Intrasporangiaceae</taxon>
        <taxon>Janibacter</taxon>
    </lineage>
</organism>
<feature type="transmembrane region" description="Helical" evidence="5">
    <location>
        <begin position="31"/>
        <end position="52"/>
    </location>
</feature>
<evidence type="ECO:0000256" key="3">
    <source>
        <dbReference type="ARBA" id="ARBA00022989"/>
    </source>
</evidence>
<dbReference type="InterPro" id="IPR043504">
    <property type="entry name" value="Peptidase_S1_PA_chymotrypsin"/>
</dbReference>
<dbReference type="NCBIfam" id="NF033740">
    <property type="entry name" value="MarP_fam_protase"/>
    <property type="match status" value="1"/>
</dbReference>
<dbReference type="GO" id="GO:0016020">
    <property type="term" value="C:membrane"/>
    <property type="evidence" value="ECO:0007669"/>
    <property type="project" value="UniProtKB-SubCell"/>
</dbReference>
<evidence type="ECO:0000256" key="5">
    <source>
        <dbReference type="SAM" id="Phobius"/>
    </source>
</evidence>
<evidence type="ECO:0000313" key="6">
    <source>
        <dbReference type="EMBL" id="NYG38005.1"/>
    </source>
</evidence>
<keyword evidence="2 5" id="KW-0812">Transmembrane</keyword>
<accession>A0A852XHI6</accession>
<dbReference type="InterPro" id="IPR003825">
    <property type="entry name" value="Colicin-V_CvpA"/>
</dbReference>
<dbReference type="InterPro" id="IPR009003">
    <property type="entry name" value="Peptidase_S1_PA"/>
</dbReference>
<dbReference type="Gene3D" id="2.40.10.10">
    <property type="entry name" value="Trypsin-like serine proteases"/>
    <property type="match status" value="2"/>
</dbReference>